<protein>
    <submittedName>
        <fullName evidence="3">Glycosyltransferase family 2 protein</fullName>
    </submittedName>
</protein>
<dbReference type="InterPro" id="IPR029044">
    <property type="entry name" value="Nucleotide-diphossugar_trans"/>
</dbReference>
<dbReference type="Gene3D" id="3.90.550.10">
    <property type="entry name" value="Spore Coat Polysaccharide Biosynthesis Protein SpsA, Chain A"/>
    <property type="match status" value="1"/>
</dbReference>
<sequence>MPPMSLSVVIVTHNEEQNLPLSLASVGFADEVIVLDSGSTDRTVELARAAGAKVFTEAWKGYAAQKNSAIDKATGDWVLALDADEVVSPGLARAIRRLIGSTAGMENVRSLSETMLLTFSDRRFLRSLLRQTDTAFQPVDARCGFVAYRIPFKHHFLGHWLRFGGMYPDRKTRLFRRDSGRFGARAVHESVTVTGGATASLTHAILHYGYPTFAGYLAAMDRYSSLAAQQMVADGRRPIPFLDTVLRPALTFLGRYLFLLGFLDGPAGLTFHFHHSLYIRAKYAKAIALIRQNQSPQGTQ</sequence>
<dbReference type="PANTHER" id="PTHR43630">
    <property type="entry name" value="POLY-BETA-1,6-N-ACETYL-D-GLUCOSAMINE SYNTHASE"/>
    <property type="match status" value="1"/>
</dbReference>
<dbReference type="EMBL" id="JACPNR010000010">
    <property type="protein sequence ID" value="MBI2678750.1"/>
    <property type="molecule type" value="Genomic_DNA"/>
</dbReference>
<dbReference type="Pfam" id="PF00535">
    <property type="entry name" value="Glycos_transf_2"/>
    <property type="match status" value="1"/>
</dbReference>
<evidence type="ECO:0000313" key="3">
    <source>
        <dbReference type="EMBL" id="MBI2678750.1"/>
    </source>
</evidence>
<gene>
    <name evidence="3" type="ORF">HYX28_08205</name>
</gene>
<evidence type="ECO:0000259" key="2">
    <source>
        <dbReference type="Pfam" id="PF00535"/>
    </source>
</evidence>
<dbReference type="AlphaFoldDB" id="A0A932EPD4"/>
<comment type="similarity">
    <text evidence="1">Belongs to the glycosyltransferase 2 family. WaaE/KdtX subfamily.</text>
</comment>
<comment type="caution">
    <text evidence="3">The sequence shown here is derived from an EMBL/GenBank/DDBJ whole genome shotgun (WGS) entry which is preliminary data.</text>
</comment>
<dbReference type="CDD" id="cd02511">
    <property type="entry name" value="Beta4Glucosyltransferase"/>
    <property type="match status" value="1"/>
</dbReference>
<feature type="domain" description="Glycosyltransferase 2-like" evidence="2">
    <location>
        <begin position="7"/>
        <end position="91"/>
    </location>
</feature>
<reference evidence="3" key="1">
    <citation type="submission" date="2020-07" db="EMBL/GenBank/DDBJ databases">
        <title>Huge and variable diversity of episymbiotic CPR bacteria and DPANN archaea in groundwater ecosystems.</title>
        <authorList>
            <person name="He C.Y."/>
            <person name="Keren R."/>
            <person name="Whittaker M."/>
            <person name="Farag I.F."/>
            <person name="Doudna J."/>
            <person name="Cate J.H.D."/>
            <person name="Banfield J.F."/>
        </authorList>
    </citation>
    <scope>NUCLEOTIDE SEQUENCE</scope>
    <source>
        <strain evidence="3">NC_groundwater_580_Pr5_B-0.1um_64_19</strain>
    </source>
</reference>
<evidence type="ECO:0000256" key="1">
    <source>
        <dbReference type="ARBA" id="ARBA00038494"/>
    </source>
</evidence>
<dbReference type="SUPFAM" id="SSF53448">
    <property type="entry name" value="Nucleotide-diphospho-sugar transferases"/>
    <property type="match status" value="1"/>
</dbReference>
<organism evidence="3 4">
    <name type="scientific">Candidatus Korobacter versatilis</name>
    <dbReference type="NCBI Taxonomy" id="658062"/>
    <lineage>
        <taxon>Bacteria</taxon>
        <taxon>Pseudomonadati</taxon>
        <taxon>Acidobacteriota</taxon>
        <taxon>Terriglobia</taxon>
        <taxon>Terriglobales</taxon>
        <taxon>Candidatus Korobacteraceae</taxon>
        <taxon>Candidatus Korobacter</taxon>
    </lineage>
</organism>
<evidence type="ECO:0000313" key="4">
    <source>
        <dbReference type="Proteomes" id="UP000779809"/>
    </source>
</evidence>
<accession>A0A932EPD4</accession>
<dbReference type="InterPro" id="IPR001173">
    <property type="entry name" value="Glyco_trans_2-like"/>
</dbReference>
<dbReference type="PANTHER" id="PTHR43630:SF2">
    <property type="entry name" value="GLYCOSYLTRANSFERASE"/>
    <property type="match status" value="1"/>
</dbReference>
<name>A0A932EPD4_9BACT</name>
<dbReference type="Proteomes" id="UP000779809">
    <property type="component" value="Unassembled WGS sequence"/>
</dbReference>
<proteinExistence type="inferred from homology"/>